<feature type="compositionally biased region" description="Basic residues" evidence="1">
    <location>
        <begin position="86"/>
        <end position="95"/>
    </location>
</feature>
<dbReference type="Proteomes" id="UP001140949">
    <property type="component" value="Unassembled WGS sequence"/>
</dbReference>
<feature type="region of interest" description="Disordered" evidence="1">
    <location>
        <begin position="65"/>
        <end position="118"/>
    </location>
</feature>
<reference evidence="2" key="2">
    <citation type="submission" date="2023-04" db="EMBL/GenBank/DDBJ databases">
        <authorList>
            <person name="Bruccoleri R.E."/>
            <person name="Oakeley E.J."/>
            <person name="Faust A.-M."/>
            <person name="Dessus-Babus S."/>
            <person name="Altorfer M."/>
            <person name="Burckhardt D."/>
            <person name="Oertli M."/>
            <person name="Naumann U."/>
            <person name="Petersen F."/>
            <person name="Wong J."/>
        </authorList>
    </citation>
    <scope>NUCLEOTIDE SEQUENCE</scope>
    <source>
        <strain evidence="2">GSM-AAB239-AS_SAM_17_03QT</strain>
        <tissue evidence="2">Leaf</tissue>
    </source>
</reference>
<accession>A0AAX6HFG9</accession>
<dbReference type="EMBL" id="JANAVB010009796">
    <property type="protein sequence ID" value="KAJ6839776.1"/>
    <property type="molecule type" value="Genomic_DNA"/>
</dbReference>
<sequence length="204" mass="22861">MKQPPPPLTIHLYHNSKTDDNTAMHHRTLSPTFAVPPPLAAHGRALASELGRAAPCAELRQQPRATVATATSRPCARCGSAAAPPPRRRRRRARRGQPPVGRVYPGEPPHGRRPSPRRVTEAIRAFCTTFRRDAREMKFVLAPRRSNFARVFPEIRPLDPRFLRSVVISFRGANFVSLYLIHRSSVWRATSSGAKLIAWRCLLA</sequence>
<evidence type="ECO:0000313" key="3">
    <source>
        <dbReference type="Proteomes" id="UP001140949"/>
    </source>
</evidence>
<reference evidence="2" key="1">
    <citation type="journal article" date="2023" name="GigaByte">
        <title>Genome assembly of the bearded iris, Iris pallida Lam.</title>
        <authorList>
            <person name="Bruccoleri R.E."/>
            <person name="Oakeley E.J."/>
            <person name="Faust A.M.E."/>
            <person name="Altorfer M."/>
            <person name="Dessus-Babus S."/>
            <person name="Burckhardt D."/>
            <person name="Oertli M."/>
            <person name="Naumann U."/>
            <person name="Petersen F."/>
            <person name="Wong J."/>
        </authorList>
    </citation>
    <scope>NUCLEOTIDE SEQUENCE</scope>
    <source>
        <strain evidence="2">GSM-AAB239-AS_SAM_17_03QT</strain>
    </source>
</reference>
<evidence type="ECO:0000256" key="1">
    <source>
        <dbReference type="SAM" id="MobiDB-lite"/>
    </source>
</evidence>
<proteinExistence type="predicted"/>
<keyword evidence="3" id="KW-1185">Reference proteome</keyword>
<evidence type="ECO:0000313" key="2">
    <source>
        <dbReference type="EMBL" id="KAJ6839776.1"/>
    </source>
</evidence>
<organism evidence="2 3">
    <name type="scientific">Iris pallida</name>
    <name type="common">Sweet iris</name>
    <dbReference type="NCBI Taxonomy" id="29817"/>
    <lineage>
        <taxon>Eukaryota</taxon>
        <taxon>Viridiplantae</taxon>
        <taxon>Streptophyta</taxon>
        <taxon>Embryophyta</taxon>
        <taxon>Tracheophyta</taxon>
        <taxon>Spermatophyta</taxon>
        <taxon>Magnoliopsida</taxon>
        <taxon>Liliopsida</taxon>
        <taxon>Asparagales</taxon>
        <taxon>Iridaceae</taxon>
        <taxon>Iridoideae</taxon>
        <taxon>Irideae</taxon>
        <taxon>Iris</taxon>
    </lineage>
</organism>
<dbReference type="AlphaFoldDB" id="A0AAX6HFG9"/>
<name>A0AAX6HFG9_IRIPA</name>
<protein>
    <submittedName>
        <fullName evidence="2">Uncharacterized protein</fullName>
    </submittedName>
</protein>
<comment type="caution">
    <text evidence="2">The sequence shown here is derived from an EMBL/GenBank/DDBJ whole genome shotgun (WGS) entry which is preliminary data.</text>
</comment>
<feature type="compositionally biased region" description="Low complexity" evidence="1">
    <location>
        <begin position="72"/>
        <end position="82"/>
    </location>
</feature>
<gene>
    <name evidence="2" type="ORF">M6B38_313210</name>
</gene>